<organism evidence="11 12">
    <name type="scientific">Plectus sambesii</name>
    <dbReference type="NCBI Taxonomy" id="2011161"/>
    <lineage>
        <taxon>Eukaryota</taxon>
        <taxon>Metazoa</taxon>
        <taxon>Ecdysozoa</taxon>
        <taxon>Nematoda</taxon>
        <taxon>Chromadorea</taxon>
        <taxon>Plectida</taxon>
        <taxon>Plectina</taxon>
        <taxon>Plectoidea</taxon>
        <taxon>Plectidae</taxon>
        <taxon>Plectus</taxon>
    </lineage>
</organism>
<name>A0A914VPV6_9BILA</name>
<feature type="domain" description="Nuclear receptor" evidence="10">
    <location>
        <begin position="59"/>
        <end position="103"/>
    </location>
</feature>
<dbReference type="Pfam" id="PF00105">
    <property type="entry name" value="zf-C4"/>
    <property type="match status" value="1"/>
</dbReference>
<keyword evidence="4" id="KW-0862">Zinc</keyword>
<evidence type="ECO:0000259" key="10">
    <source>
        <dbReference type="PROSITE" id="PS51030"/>
    </source>
</evidence>
<evidence type="ECO:0000256" key="1">
    <source>
        <dbReference type="ARBA" id="ARBA00005993"/>
    </source>
</evidence>
<evidence type="ECO:0000313" key="11">
    <source>
        <dbReference type="Proteomes" id="UP000887566"/>
    </source>
</evidence>
<dbReference type="GO" id="GO:0008270">
    <property type="term" value="F:zinc ion binding"/>
    <property type="evidence" value="ECO:0007669"/>
    <property type="project" value="UniProtKB-KW"/>
</dbReference>
<protein>
    <submittedName>
        <fullName evidence="12">Nuclear receptor domain-containing protein</fullName>
    </submittedName>
</protein>
<comment type="similarity">
    <text evidence="1">Belongs to the nuclear hormone receptor family.</text>
</comment>
<proteinExistence type="inferred from homology"/>
<dbReference type="WBParaSite" id="PSAMB.scaffold2277size24175.g17207.t1">
    <property type="protein sequence ID" value="PSAMB.scaffold2277size24175.g17207.t1"/>
    <property type="gene ID" value="PSAMB.scaffold2277size24175.g17207"/>
</dbReference>
<keyword evidence="3" id="KW-0863">Zinc-finger</keyword>
<evidence type="ECO:0000256" key="5">
    <source>
        <dbReference type="ARBA" id="ARBA00023015"/>
    </source>
</evidence>
<dbReference type="InterPro" id="IPR013088">
    <property type="entry name" value="Znf_NHR/GATA"/>
</dbReference>
<sequence length="103" mass="11163">MLIDASSERPFAGGSAADGHVCRFSRLVGRGEGRRANCCSRRVAPASRVAMDRPDRLLLIPCKVCGDRSSGKHYGIFACDGCSGFFKRSIHRNRVYVCKASGP</sequence>
<evidence type="ECO:0000256" key="6">
    <source>
        <dbReference type="ARBA" id="ARBA00023125"/>
    </source>
</evidence>
<evidence type="ECO:0000256" key="8">
    <source>
        <dbReference type="ARBA" id="ARBA00023170"/>
    </source>
</evidence>
<dbReference type="GO" id="GO:0043565">
    <property type="term" value="F:sequence-specific DNA binding"/>
    <property type="evidence" value="ECO:0007669"/>
    <property type="project" value="InterPro"/>
</dbReference>
<dbReference type="PROSITE" id="PS51030">
    <property type="entry name" value="NUCLEAR_REC_DBD_2"/>
    <property type="match status" value="1"/>
</dbReference>
<dbReference type="GO" id="GO:0003700">
    <property type="term" value="F:DNA-binding transcription factor activity"/>
    <property type="evidence" value="ECO:0007669"/>
    <property type="project" value="InterPro"/>
</dbReference>
<dbReference type="AlphaFoldDB" id="A0A914VPV6"/>
<dbReference type="InterPro" id="IPR001628">
    <property type="entry name" value="Znf_hrmn_rcpt"/>
</dbReference>
<dbReference type="PROSITE" id="PS00031">
    <property type="entry name" value="NUCLEAR_REC_DBD_1"/>
    <property type="match status" value="1"/>
</dbReference>
<evidence type="ECO:0000256" key="7">
    <source>
        <dbReference type="ARBA" id="ARBA00023163"/>
    </source>
</evidence>
<keyword evidence="5" id="KW-0805">Transcription regulation</keyword>
<dbReference type="SUPFAM" id="SSF57716">
    <property type="entry name" value="Glucocorticoid receptor-like (DNA-binding domain)"/>
    <property type="match status" value="1"/>
</dbReference>
<dbReference type="Proteomes" id="UP000887566">
    <property type="component" value="Unplaced"/>
</dbReference>
<keyword evidence="2" id="KW-0479">Metal-binding</keyword>
<keyword evidence="9" id="KW-0539">Nucleus</keyword>
<dbReference type="SMART" id="SM00399">
    <property type="entry name" value="ZnF_C4"/>
    <property type="match status" value="1"/>
</dbReference>
<evidence type="ECO:0000256" key="9">
    <source>
        <dbReference type="ARBA" id="ARBA00023242"/>
    </source>
</evidence>
<keyword evidence="11" id="KW-1185">Reference proteome</keyword>
<dbReference type="PRINTS" id="PR00047">
    <property type="entry name" value="STROIDFINGER"/>
</dbReference>
<keyword evidence="7" id="KW-0804">Transcription</keyword>
<evidence type="ECO:0000256" key="4">
    <source>
        <dbReference type="ARBA" id="ARBA00022833"/>
    </source>
</evidence>
<evidence type="ECO:0000256" key="3">
    <source>
        <dbReference type="ARBA" id="ARBA00022771"/>
    </source>
</evidence>
<evidence type="ECO:0000256" key="2">
    <source>
        <dbReference type="ARBA" id="ARBA00022723"/>
    </source>
</evidence>
<keyword evidence="6" id="KW-0238">DNA-binding</keyword>
<evidence type="ECO:0000313" key="12">
    <source>
        <dbReference type="WBParaSite" id="PSAMB.scaffold2277size24175.g17207.t1"/>
    </source>
</evidence>
<dbReference type="InterPro" id="IPR050274">
    <property type="entry name" value="Nuclear_hormone_rcpt_NR2"/>
</dbReference>
<accession>A0A914VPV6</accession>
<dbReference type="Gene3D" id="3.30.50.10">
    <property type="entry name" value="Erythroid Transcription Factor GATA-1, subunit A"/>
    <property type="match status" value="1"/>
</dbReference>
<dbReference type="PANTHER" id="PTHR24083">
    <property type="entry name" value="NUCLEAR HORMONE RECEPTOR"/>
    <property type="match status" value="1"/>
</dbReference>
<keyword evidence="8" id="KW-0675">Receptor</keyword>
<reference evidence="12" key="1">
    <citation type="submission" date="2022-11" db="UniProtKB">
        <authorList>
            <consortium name="WormBaseParasite"/>
        </authorList>
    </citation>
    <scope>IDENTIFICATION</scope>
</reference>